<dbReference type="PANTHER" id="PTHR10073">
    <property type="entry name" value="DNA MISMATCH REPAIR PROTEIN MLH, PMS, MUTL"/>
    <property type="match status" value="1"/>
</dbReference>
<dbReference type="GO" id="GO:0016887">
    <property type="term" value="F:ATP hydrolysis activity"/>
    <property type="evidence" value="ECO:0007669"/>
    <property type="project" value="InterPro"/>
</dbReference>
<protein>
    <submittedName>
        <fullName evidence="2">Mlh1</fullName>
    </submittedName>
</protein>
<dbReference type="GO" id="GO:0030983">
    <property type="term" value="F:mismatched DNA binding"/>
    <property type="evidence" value="ECO:0007669"/>
    <property type="project" value="InterPro"/>
</dbReference>
<dbReference type="SUPFAM" id="SSF55874">
    <property type="entry name" value="ATPase domain of HSP90 chaperone/DNA topoisomerase II/histidine kinase"/>
    <property type="match status" value="1"/>
</dbReference>
<dbReference type="AlphaFoldDB" id="Q1WBR5"/>
<dbReference type="CDD" id="cd16926">
    <property type="entry name" value="HATPase_MutL-MLH-PMS-like"/>
    <property type="match status" value="1"/>
</dbReference>
<dbReference type="NCBIfam" id="TIGR00585">
    <property type="entry name" value="mutl"/>
    <property type="match status" value="1"/>
</dbReference>
<feature type="non-terminal residue" evidence="2">
    <location>
        <position position="210"/>
    </location>
</feature>
<dbReference type="GO" id="GO:0032389">
    <property type="term" value="C:MutLalpha complex"/>
    <property type="evidence" value="ECO:0007669"/>
    <property type="project" value="TreeGrafter"/>
</dbReference>
<dbReference type="FunFam" id="3.30.565.10:FF:000109">
    <property type="entry name" value="Related to MLH1-DNA mismatch repair protein"/>
    <property type="match status" value="1"/>
</dbReference>
<feature type="non-terminal residue" evidence="2">
    <location>
        <position position="1"/>
    </location>
</feature>
<accession>Q1WBR5</accession>
<dbReference type="GO" id="GO:0140664">
    <property type="term" value="F:ATP-dependent DNA damage sensor activity"/>
    <property type="evidence" value="ECO:0007669"/>
    <property type="project" value="InterPro"/>
</dbReference>
<dbReference type="GO" id="GO:0006298">
    <property type="term" value="P:mismatch repair"/>
    <property type="evidence" value="ECO:0007669"/>
    <property type="project" value="InterPro"/>
</dbReference>
<dbReference type="InterPro" id="IPR002099">
    <property type="entry name" value="MutL/Mlh/PMS"/>
</dbReference>
<dbReference type="InterPro" id="IPR038973">
    <property type="entry name" value="MutL/Mlh/Pms-like"/>
</dbReference>
<evidence type="ECO:0000313" key="2">
    <source>
        <dbReference type="EMBL" id="ABD91835.1"/>
    </source>
</evidence>
<name>Q1WBR5_VERVE</name>
<reference evidence="2" key="1">
    <citation type="journal article" date="2008" name="Protist">
        <title>Sampling gene diversity across the supergroup Amoebozoa: large EST data sets from Acanthamoeba castellanii, Hartmannella vermiformis, Physarum polycephalum, Hyperamoeba dachnaya and Hyperamoeba sp.</title>
        <authorList>
            <person name="Watkins R.F."/>
            <person name="Gray M.W."/>
        </authorList>
    </citation>
    <scope>NUCLEOTIDE SEQUENCE</scope>
</reference>
<dbReference type="InterPro" id="IPR014762">
    <property type="entry name" value="DNA_mismatch_repair_CS"/>
</dbReference>
<evidence type="ECO:0000256" key="1">
    <source>
        <dbReference type="ARBA" id="ARBA00006082"/>
    </source>
</evidence>
<organism evidence="2">
    <name type="scientific">Vermamoeba vermiformis</name>
    <name type="common">Amoeba</name>
    <name type="synonym">Hartmannella vermiformis</name>
    <dbReference type="NCBI Taxonomy" id="5778"/>
    <lineage>
        <taxon>Eukaryota</taxon>
        <taxon>Amoebozoa</taxon>
        <taxon>Tubulinea</taxon>
        <taxon>Echinamoebida</taxon>
        <taxon>Vermamoeba</taxon>
    </lineage>
</organism>
<dbReference type="Pfam" id="PF13589">
    <property type="entry name" value="HATPase_c_3"/>
    <property type="match status" value="1"/>
</dbReference>
<dbReference type="PROSITE" id="PS00058">
    <property type="entry name" value="DNA_MISMATCH_REPAIR_1"/>
    <property type="match status" value="1"/>
</dbReference>
<dbReference type="Gene3D" id="3.30.565.10">
    <property type="entry name" value="Histidine kinase-like ATPase, C-terminal domain"/>
    <property type="match status" value="1"/>
</dbReference>
<dbReference type="GO" id="GO:0005524">
    <property type="term" value="F:ATP binding"/>
    <property type="evidence" value="ECO:0007669"/>
    <property type="project" value="InterPro"/>
</dbReference>
<comment type="similarity">
    <text evidence="1">Belongs to the DNA mismatch repair MutL/HexB family.</text>
</comment>
<dbReference type="PANTHER" id="PTHR10073:SF12">
    <property type="entry name" value="DNA MISMATCH REPAIR PROTEIN MLH1"/>
    <property type="match status" value="1"/>
</dbReference>
<dbReference type="EMBL" id="DQ411845">
    <property type="protein sequence ID" value="ABD91835.1"/>
    <property type="molecule type" value="mRNA"/>
</dbReference>
<sequence length="210" mass="23303">RIKKLDPTVVNRIAAGEVIHRPANAIKEMMENCLDAGATNIRIVVKGGGIKMLQIQDNGCGIKKEDLPIVCERWTTSKLEKFEDLKKITTFGFRGEALASISHIAHVQIVTMTADSTCAYRAYYQDGKMVGKNGESADPKPCAGVKGTQITVEDMFYNVTSRQKALKQPNDEYLKIVDVVTKYALHNYTASFNLKKMGENTSDVHTQRCS</sequence>
<dbReference type="InterPro" id="IPR036890">
    <property type="entry name" value="HATPase_C_sf"/>
</dbReference>
<proteinExistence type="evidence at transcript level"/>